<dbReference type="EMBL" id="JBHSGU010000002">
    <property type="protein sequence ID" value="MFC4699394.1"/>
    <property type="molecule type" value="Genomic_DNA"/>
</dbReference>
<feature type="compositionally biased region" description="Polar residues" evidence="1">
    <location>
        <begin position="978"/>
        <end position="988"/>
    </location>
</feature>
<organism evidence="2 3">
    <name type="scientific">Glaciecola siphonariae</name>
    <dbReference type="NCBI Taxonomy" id="521012"/>
    <lineage>
        <taxon>Bacteria</taxon>
        <taxon>Pseudomonadati</taxon>
        <taxon>Pseudomonadota</taxon>
        <taxon>Gammaproteobacteria</taxon>
        <taxon>Alteromonadales</taxon>
        <taxon>Alteromonadaceae</taxon>
        <taxon>Glaciecola</taxon>
    </lineage>
</organism>
<evidence type="ECO:0000313" key="3">
    <source>
        <dbReference type="Proteomes" id="UP001595897"/>
    </source>
</evidence>
<comment type="caution">
    <text evidence="2">The sequence shown here is derived from an EMBL/GenBank/DDBJ whole genome shotgun (WGS) entry which is preliminary data.</text>
</comment>
<evidence type="ECO:0000256" key="1">
    <source>
        <dbReference type="SAM" id="MobiDB-lite"/>
    </source>
</evidence>
<dbReference type="InterPro" id="IPR050149">
    <property type="entry name" value="Collagen_superfamily"/>
</dbReference>
<protein>
    <recommendedName>
        <fullName evidence="4">Tip attachment protein J domain-containing protein</fullName>
    </recommendedName>
</protein>
<dbReference type="Proteomes" id="UP001595897">
    <property type="component" value="Unassembled WGS sequence"/>
</dbReference>
<dbReference type="PANTHER" id="PTHR24023">
    <property type="entry name" value="COLLAGEN ALPHA"/>
    <property type="match status" value="1"/>
</dbReference>
<feature type="region of interest" description="Disordered" evidence="1">
    <location>
        <begin position="1072"/>
        <end position="1111"/>
    </location>
</feature>
<feature type="compositionally biased region" description="Low complexity" evidence="1">
    <location>
        <begin position="990"/>
        <end position="1013"/>
    </location>
</feature>
<accession>A0ABV9LTB0</accession>
<evidence type="ECO:0008006" key="4">
    <source>
        <dbReference type="Google" id="ProtNLM"/>
    </source>
</evidence>
<sequence length="1225" mass="132629">MSFFSSLFGIEEPAPPLLSVSEKPKTDSALDFVVGSDYVKIEGVPIFKRLNEEFNEVGLVMAWCTGPILGTGNSVAGNPGRPNPNDPAAGIYVGDRFGYDSDFRFNPGSAEVSELAFITPQGTPSGFTSNWTDFINRFGWQPNTMKGKGICHSFVKYTRNVDVFQTDPSTNMWLKARKKNVRDTAGRPNGLNDAWANNPFAVIKWYIFDSIVGMNKPLTMFGSSFQESIDWLEDNLVTQDGEQRKRFTVNGTLSTAEEYKKILEEFENHCFSKISFIEGKFEIRTKGRTTTPFIDFNSSNLVGTVEVKPASAFDAFTQVEVSWINPDKNFEKDFVIFPETDSVEHLAALQRANYIENIEDFKLPLCNNHFEAYEYARIKYFESVDKVDVRFTAHAEASQVLPYDVISITDPKRTWNGKLFLVEKIEEKDSNGVELYEIEATAFNPTIYNWSGAGVYTPIPTYDGRIAKIPAPQNLTWNNAQRALTWDKPATTSEVIKYHVYVNDKFVGETVSTNYQLDLPDSSYAVAVFPLNLFNQGISATLNLTIGPLVTPDYTPIVSPGYITITPPELVFGFYEYRHGVLDDFAESEAGSPDGQFRLFNTAQDQTYYFWVRYNTGSKASPWLKKSAVGKANNAEVWQIFADDDQATNPSLTDANKPYIGLAFGFSVPLTSLSQISDYTIFKTWITNSASRWLIGTGAPAAALGSVGQSYVDDDTSDVYIKTDTGWVLVGNFGTGDGDTFLSGTTDPVDSLGLNGATYLNLTSKELFKKIGGTWVTQGNLRGPQGPQGIPGAKGENGVQLFTWIKYADNANGAGLSNFPAGKEYIGFAYNKTTATESNNAADYLFSKIVGEEGVQGNTGVQGPPGPNGESLYTWIKYSANSDGTGLTDLPQSNSIYIGIAVNKTVASESNNKADYVWSRYRGEAGPQGVAGPQGPSGTTTYTWIRYATSSTGANSSNNPTGKTHIGFAYNKTSPIESTDPSQYTWSLMQGPTGSTGPQGPQGPQGNTGVQGPDGPDGRPSYTWIKYSANADGTGLTDSPQANTKYIGISPNQTLAAESNNKADYTWSLFVGEDGAQGPQGPIGPPGAPGADSPTQNDDDDSGSGSGNSNNQWNVIAAVNVPSGLGNFTVSVSASASSYAQTGGAEPLDRPTTTTLQAIRTTGGDSLIASNSQAVDSGLFSGVSLSGSWTVGSGTYLIRAKFQWTAGDVSTRGITYSGSIRSRRQ</sequence>
<reference evidence="3" key="1">
    <citation type="journal article" date="2019" name="Int. J. Syst. Evol. Microbiol.">
        <title>The Global Catalogue of Microorganisms (GCM) 10K type strain sequencing project: providing services to taxonomists for standard genome sequencing and annotation.</title>
        <authorList>
            <consortium name="The Broad Institute Genomics Platform"/>
            <consortium name="The Broad Institute Genome Sequencing Center for Infectious Disease"/>
            <person name="Wu L."/>
            <person name="Ma J."/>
        </authorList>
    </citation>
    <scope>NUCLEOTIDE SEQUENCE [LARGE SCALE GENOMIC DNA]</scope>
    <source>
        <strain evidence="3">KACC 12507</strain>
    </source>
</reference>
<proteinExistence type="predicted"/>
<name>A0ABV9LTB0_9ALTE</name>
<gene>
    <name evidence="2" type="ORF">ACFO4O_04375</name>
</gene>
<feature type="region of interest" description="Disordered" evidence="1">
    <location>
        <begin position="978"/>
        <end position="1024"/>
    </location>
</feature>
<keyword evidence="3" id="KW-1185">Reference proteome</keyword>
<evidence type="ECO:0000313" key="2">
    <source>
        <dbReference type="EMBL" id="MFC4699394.1"/>
    </source>
</evidence>
<dbReference type="PANTHER" id="PTHR24023:SF1082">
    <property type="entry name" value="COLLAGEN TRIPLE HELIX REPEAT"/>
    <property type="match status" value="1"/>
</dbReference>
<dbReference type="Gene3D" id="1.20.5.320">
    <property type="entry name" value="6-Phosphogluconate Dehydrogenase, domain 3"/>
    <property type="match status" value="1"/>
</dbReference>
<dbReference type="RefSeq" id="WP_382406142.1">
    <property type="nucleotide sequence ID" value="NZ_JBHSGU010000002.1"/>
</dbReference>